<evidence type="ECO:0000313" key="4">
    <source>
        <dbReference type="EMBL" id="ARU57234.1"/>
    </source>
</evidence>
<evidence type="ECO:0000256" key="1">
    <source>
        <dbReference type="ARBA" id="ARBA00006226"/>
    </source>
</evidence>
<keyword evidence="2" id="KW-1277">Toxin-antitoxin system</keyword>
<dbReference type="InterPro" id="IPR007712">
    <property type="entry name" value="RelE/ParE_toxin"/>
</dbReference>
<proteinExistence type="inferred from homology"/>
<dbReference type="Pfam" id="PF05016">
    <property type="entry name" value="ParE_toxin"/>
    <property type="match status" value="1"/>
</dbReference>
<dbReference type="Gene3D" id="3.30.2310.20">
    <property type="entry name" value="RelE-like"/>
    <property type="match status" value="1"/>
</dbReference>
<dbReference type="AlphaFoldDB" id="A0A1Y0ICW7"/>
<keyword evidence="5" id="KW-1185">Reference proteome</keyword>
<evidence type="ECO:0000256" key="3">
    <source>
        <dbReference type="PIRNR" id="PIRNR029218"/>
    </source>
</evidence>
<dbReference type="InterPro" id="IPR035093">
    <property type="entry name" value="RelE/ParE_toxin_dom_sf"/>
</dbReference>
<name>A0A1Y0ICW7_9GAMM</name>
<dbReference type="EMBL" id="CP021425">
    <property type="protein sequence ID" value="ARU57234.1"/>
    <property type="molecule type" value="Genomic_DNA"/>
</dbReference>
<comment type="similarity">
    <text evidence="1 3">Belongs to the RelE toxin family.</text>
</comment>
<dbReference type="Proteomes" id="UP000196027">
    <property type="component" value="Chromosome"/>
</dbReference>
<dbReference type="InterPro" id="IPR028344">
    <property type="entry name" value="ParE1/4"/>
</dbReference>
<protein>
    <recommendedName>
        <fullName evidence="3">Toxin</fullName>
    </recommendedName>
</protein>
<sequence>MGGFKLTRKAREDLKSIAIYTQKKWGKNQRVIYIKQFDDAFHMLTKKPDTGKPCDYIKPGYRKFPNSSHLIFYREISDNYSEIVRILHKRMDVEQELA</sequence>
<dbReference type="RefSeq" id="WP_087462151.1">
    <property type="nucleotide sequence ID" value="NZ_CP021425.1"/>
</dbReference>
<dbReference type="PANTHER" id="PTHR33755:SF9">
    <property type="entry name" value="TOXIN PARE1"/>
    <property type="match status" value="1"/>
</dbReference>
<organism evidence="4 5">
    <name type="scientific">Oleiphilus messinensis</name>
    <dbReference type="NCBI Taxonomy" id="141451"/>
    <lineage>
        <taxon>Bacteria</taxon>
        <taxon>Pseudomonadati</taxon>
        <taxon>Pseudomonadota</taxon>
        <taxon>Gammaproteobacteria</taxon>
        <taxon>Oceanospirillales</taxon>
        <taxon>Oleiphilaceae</taxon>
        <taxon>Oleiphilus</taxon>
    </lineage>
</organism>
<gene>
    <name evidence="4" type="ORF">OLMES_3192</name>
</gene>
<evidence type="ECO:0000313" key="5">
    <source>
        <dbReference type="Proteomes" id="UP000196027"/>
    </source>
</evidence>
<accession>A0A1Y0ICW7</accession>
<dbReference type="KEGG" id="ome:OLMES_3192"/>
<dbReference type="OrthoDB" id="516834at2"/>
<dbReference type="PANTHER" id="PTHR33755">
    <property type="entry name" value="TOXIN PARE1-RELATED"/>
    <property type="match status" value="1"/>
</dbReference>
<dbReference type="PIRSF" id="PIRSF029218">
    <property type="entry name" value="ParE"/>
    <property type="match status" value="1"/>
</dbReference>
<reference evidence="4 5" key="1">
    <citation type="submission" date="2017-05" db="EMBL/GenBank/DDBJ databases">
        <title>Genomic insights into alkan degradation activity of Oleiphilus messinensis.</title>
        <authorList>
            <person name="Kozyavkin S.A."/>
            <person name="Slesarev A.I."/>
            <person name="Golyshin P.N."/>
            <person name="Korzhenkov A."/>
            <person name="Golyshina O.N."/>
            <person name="Toshchakov S.V."/>
        </authorList>
    </citation>
    <scope>NUCLEOTIDE SEQUENCE [LARGE SCALE GENOMIC DNA]</scope>
    <source>
        <strain evidence="4 5">ME102</strain>
    </source>
</reference>
<dbReference type="InterPro" id="IPR051803">
    <property type="entry name" value="TA_system_RelE-like_toxin"/>
</dbReference>
<evidence type="ECO:0000256" key="2">
    <source>
        <dbReference type="ARBA" id="ARBA00022649"/>
    </source>
</evidence>